<evidence type="ECO:0000256" key="1">
    <source>
        <dbReference type="SAM" id="MobiDB-lite"/>
    </source>
</evidence>
<protein>
    <submittedName>
        <fullName evidence="2">Uncharacterized protein</fullName>
    </submittedName>
</protein>
<dbReference type="AlphaFoldDB" id="A0A2Z6ZZ75"/>
<accession>A0A2Z6ZZ75</accession>
<dbReference type="Proteomes" id="UP000250235">
    <property type="component" value="Unassembled WGS sequence"/>
</dbReference>
<feature type="compositionally biased region" description="Basic and acidic residues" evidence="1">
    <location>
        <begin position="59"/>
        <end position="72"/>
    </location>
</feature>
<keyword evidence="3" id="KW-1185">Reference proteome</keyword>
<sequence length="100" mass="11655">MKSLLIYREQVNDQLVKDKPARQVVQELIKEEGTPSRKVIRWGRNLLDRETLSSEDDKDQLKSGCKREEKKRALNGSEKQPARRKTSSEQTKMKKSWKAG</sequence>
<reference evidence="2 3" key="1">
    <citation type="journal article" date="2015" name="Proc. Natl. Acad. Sci. U.S.A.">
        <title>The resurrection genome of Boea hygrometrica: A blueprint for survival of dehydration.</title>
        <authorList>
            <person name="Xiao L."/>
            <person name="Yang G."/>
            <person name="Zhang L."/>
            <person name="Yang X."/>
            <person name="Zhao S."/>
            <person name="Ji Z."/>
            <person name="Zhou Q."/>
            <person name="Hu M."/>
            <person name="Wang Y."/>
            <person name="Chen M."/>
            <person name="Xu Y."/>
            <person name="Jin H."/>
            <person name="Xiao X."/>
            <person name="Hu G."/>
            <person name="Bao F."/>
            <person name="Hu Y."/>
            <person name="Wan P."/>
            <person name="Li L."/>
            <person name="Deng X."/>
            <person name="Kuang T."/>
            <person name="Xiang C."/>
            <person name="Zhu J.K."/>
            <person name="Oliver M.J."/>
            <person name="He Y."/>
        </authorList>
    </citation>
    <scope>NUCLEOTIDE SEQUENCE [LARGE SCALE GENOMIC DNA]</scope>
    <source>
        <strain evidence="3">cv. XS01</strain>
    </source>
</reference>
<dbReference type="EMBL" id="KV020449">
    <property type="protein sequence ID" value="KZV14516.1"/>
    <property type="molecule type" value="Genomic_DNA"/>
</dbReference>
<evidence type="ECO:0000313" key="3">
    <source>
        <dbReference type="Proteomes" id="UP000250235"/>
    </source>
</evidence>
<feature type="region of interest" description="Disordered" evidence="1">
    <location>
        <begin position="52"/>
        <end position="100"/>
    </location>
</feature>
<gene>
    <name evidence="2" type="ORF">F511_42842</name>
</gene>
<evidence type="ECO:0000313" key="2">
    <source>
        <dbReference type="EMBL" id="KZV14516.1"/>
    </source>
</evidence>
<proteinExistence type="predicted"/>
<organism evidence="2 3">
    <name type="scientific">Dorcoceras hygrometricum</name>
    <dbReference type="NCBI Taxonomy" id="472368"/>
    <lineage>
        <taxon>Eukaryota</taxon>
        <taxon>Viridiplantae</taxon>
        <taxon>Streptophyta</taxon>
        <taxon>Embryophyta</taxon>
        <taxon>Tracheophyta</taxon>
        <taxon>Spermatophyta</taxon>
        <taxon>Magnoliopsida</taxon>
        <taxon>eudicotyledons</taxon>
        <taxon>Gunneridae</taxon>
        <taxon>Pentapetalae</taxon>
        <taxon>asterids</taxon>
        <taxon>lamiids</taxon>
        <taxon>Lamiales</taxon>
        <taxon>Gesneriaceae</taxon>
        <taxon>Didymocarpoideae</taxon>
        <taxon>Trichosporeae</taxon>
        <taxon>Loxocarpinae</taxon>
        <taxon>Dorcoceras</taxon>
    </lineage>
</organism>
<name>A0A2Z6ZZ75_9LAMI</name>